<dbReference type="PANTHER" id="PTHR43092">
    <property type="entry name" value="L-CYSTEINE DESULFHYDRASE"/>
    <property type="match status" value="1"/>
</dbReference>
<reference evidence="3" key="1">
    <citation type="journal article" date="2023" name="Nat. Commun.">
        <title>Diploid and tetraploid genomes of Acorus and the evolution of monocots.</title>
        <authorList>
            <person name="Ma L."/>
            <person name="Liu K.W."/>
            <person name="Li Z."/>
            <person name="Hsiao Y.Y."/>
            <person name="Qi Y."/>
            <person name="Fu T."/>
            <person name="Tang G.D."/>
            <person name="Zhang D."/>
            <person name="Sun W.H."/>
            <person name="Liu D.K."/>
            <person name="Li Y."/>
            <person name="Chen G.Z."/>
            <person name="Liu X.D."/>
            <person name="Liao X.Y."/>
            <person name="Jiang Y.T."/>
            <person name="Yu X."/>
            <person name="Hao Y."/>
            <person name="Huang J."/>
            <person name="Zhao X.W."/>
            <person name="Ke S."/>
            <person name="Chen Y.Y."/>
            <person name="Wu W.L."/>
            <person name="Hsu J.L."/>
            <person name="Lin Y.F."/>
            <person name="Huang M.D."/>
            <person name="Li C.Y."/>
            <person name="Huang L."/>
            <person name="Wang Z.W."/>
            <person name="Zhao X."/>
            <person name="Zhong W.Y."/>
            <person name="Peng D.H."/>
            <person name="Ahmad S."/>
            <person name="Lan S."/>
            <person name="Zhang J.S."/>
            <person name="Tsai W.C."/>
            <person name="Van de Peer Y."/>
            <person name="Liu Z.J."/>
        </authorList>
    </citation>
    <scope>NUCLEOTIDE SEQUENCE</scope>
    <source>
        <strain evidence="3">SCP</strain>
    </source>
</reference>
<proteinExistence type="predicted"/>
<gene>
    <name evidence="3" type="ORF">QJS04_geneDACA016815</name>
</gene>
<dbReference type="PANTHER" id="PTHR43092:SF2">
    <property type="entry name" value="HERCYNYLCYSTEINE SULFOXIDE LYASE"/>
    <property type="match status" value="1"/>
</dbReference>
<reference evidence="3" key="2">
    <citation type="submission" date="2023-06" db="EMBL/GenBank/DDBJ databases">
        <authorList>
            <person name="Ma L."/>
            <person name="Liu K.-W."/>
            <person name="Li Z."/>
            <person name="Hsiao Y.-Y."/>
            <person name="Qi Y."/>
            <person name="Fu T."/>
            <person name="Tang G."/>
            <person name="Zhang D."/>
            <person name="Sun W.-H."/>
            <person name="Liu D.-K."/>
            <person name="Li Y."/>
            <person name="Chen G.-Z."/>
            <person name="Liu X.-D."/>
            <person name="Liao X.-Y."/>
            <person name="Jiang Y.-T."/>
            <person name="Yu X."/>
            <person name="Hao Y."/>
            <person name="Huang J."/>
            <person name="Zhao X.-W."/>
            <person name="Ke S."/>
            <person name="Chen Y.-Y."/>
            <person name="Wu W.-L."/>
            <person name="Hsu J.-L."/>
            <person name="Lin Y.-F."/>
            <person name="Huang M.-D."/>
            <person name="Li C.-Y."/>
            <person name="Huang L."/>
            <person name="Wang Z.-W."/>
            <person name="Zhao X."/>
            <person name="Zhong W.-Y."/>
            <person name="Peng D.-H."/>
            <person name="Ahmad S."/>
            <person name="Lan S."/>
            <person name="Zhang J.-S."/>
            <person name="Tsai W.-C."/>
            <person name="Van De Peer Y."/>
            <person name="Liu Z.-J."/>
        </authorList>
    </citation>
    <scope>NUCLEOTIDE SEQUENCE</scope>
    <source>
        <strain evidence="3">SCP</strain>
        <tissue evidence="3">Leaves</tissue>
    </source>
</reference>
<accession>A0AAV9A0D7</accession>
<dbReference type="EMBL" id="JAUJYN010000035">
    <property type="protein sequence ID" value="KAK1257689.1"/>
    <property type="molecule type" value="Genomic_DNA"/>
</dbReference>
<dbReference type="Proteomes" id="UP001179952">
    <property type="component" value="Unassembled WGS sequence"/>
</dbReference>
<feature type="compositionally biased region" description="Low complexity" evidence="2">
    <location>
        <begin position="58"/>
        <end position="69"/>
    </location>
</feature>
<comment type="caution">
    <text evidence="3">The sequence shown here is derived from an EMBL/GenBank/DDBJ whole genome shotgun (WGS) entry which is preliminary data.</text>
</comment>
<evidence type="ECO:0000313" key="3">
    <source>
        <dbReference type="EMBL" id="KAK1257689.1"/>
    </source>
</evidence>
<keyword evidence="4" id="KW-1185">Reference proteome</keyword>
<evidence type="ECO:0000256" key="1">
    <source>
        <dbReference type="ARBA" id="ARBA00022898"/>
    </source>
</evidence>
<sequence length="245" mass="27121">MKCLTTNRRWPGSTTAASAPARRRSSPPSSPGRLFLRQPDQFYFDRPRPAVQTRNQGPTPTTSKRSPSSITPPPLPRSSSNSPLGDSPRTDSTMATPASCFIARTSRSPSTRTFTGREPHVIEVHFPFPVRSSAEVMSKFKEALNKGRSNGRKVRLAVINHITLMPCVVVPMKELVRICREGGISFHFMPESHMNSQYGETEIGMLDMKLISEEINRSLKPNVPGILLEESTASLEPANSYLQSN</sequence>
<dbReference type="SUPFAM" id="SSF53383">
    <property type="entry name" value="PLP-dependent transferases"/>
    <property type="match status" value="1"/>
</dbReference>
<feature type="region of interest" description="Disordered" evidence="2">
    <location>
        <begin position="1"/>
        <end position="114"/>
    </location>
</feature>
<feature type="compositionally biased region" description="Low complexity" evidence="2">
    <location>
        <begin position="11"/>
        <end position="20"/>
    </location>
</feature>
<dbReference type="Gene3D" id="3.40.640.10">
    <property type="entry name" value="Type I PLP-dependent aspartate aminotransferase-like (Major domain)"/>
    <property type="match status" value="1"/>
</dbReference>
<dbReference type="InterPro" id="IPR015424">
    <property type="entry name" value="PyrdxlP-dep_Trfase"/>
</dbReference>
<evidence type="ECO:0000256" key="2">
    <source>
        <dbReference type="SAM" id="MobiDB-lite"/>
    </source>
</evidence>
<feature type="compositionally biased region" description="Low complexity" evidence="2">
    <location>
        <begin position="104"/>
        <end position="113"/>
    </location>
</feature>
<dbReference type="InterPro" id="IPR015421">
    <property type="entry name" value="PyrdxlP-dep_Trfase_major"/>
</dbReference>
<evidence type="ECO:0000313" key="4">
    <source>
        <dbReference type="Proteomes" id="UP001179952"/>
    </source>
</evidence>
<name>A0AAV9A0D7_ACOGR</name>
<dbReference type="AlphaFoldDB" id="A0AAV9A0D7"/>
<organism evidence="3 4">
    <name type="scientific">Acorus gramineus</name>
    <name type="common">Dwarf sweet flag</name>
    <dbReference type="NCBI Taxonomy" id="55184"/>
    <lineage>
        <taxon>Eukaryota</taxon>
        <taxon>Viridiplantae</taxon>
        <taxon>Streptophyta</taxon>
        <taxon>Embryophyta</taxon>
        <taxon>Tracheophyta</taxon>
        <taxon>Spermatophyta</taxon>
        <taxon>Magnoliopsida</taxon>
        <taxon>Liliopsida</taxon>
        <taxon>Acoraceae</taxon>
        <taxon>Acorus</taxon>
    </lineage>
</organism>
<keyword evidence="1" id="KW-0663">Pyridoxal phosphate</keyword>
<protein>
    <submittedName>
        <fullName evidence="3">Uncharacterized protein</fullName>
    </submittedName>
</protein>